<reference evidence="2 3" key="1">
    <citation type="submission" date="2015-04" db="EMBL/GenBank/DDBJ databases">
        <authorList>
            <person name="Heijne W.H."/>
            <person name="Fedorova N.D."/>
            <person name="Nierman W.C."/>
            <person name="Vollebregt A.W."/>
            <person name="Zhao Z."/>
            <person name="Wu L."/>
            <person name="Kumar M."/>
            <person name="Stam H."/>
            <person name="van den Berg M.A."/>
            <person name="Pel H.J."/>
        </authorList>
    </citation>
    <scope>NUCLEOTIDE SEQUENCE [LARGE SCALE GENOMIC DNA]</scope>
    <source>
        <strain evidence="2 3">CBS 393.64</strain>
    </source>
</reference>
<dbReference type="SUPFAM" id="SSF54518">
    <property type="entry name" value="Tubby C-terminal domain-like"/>
    <property type="match status" value="1"/>
</dbReference>
<organism evidence="2 3">
    <name type="scientific">Rasamsonia emersonii (strain ATCC 16479 / CBS 393.64 / IMI 116815)</name>
    <dbReference type="NCBI Taxonomy" id="1408163"/>
    <lineage>
        <taxon>Eukaryota</taxon>
        <taxon>Fungi</taxon>
        <taxon>Dikarya</taxon>
        <taxon>Ascomycota</taxon>
        <taxon>Pezizomycotina</taxon>
        <taxon>Eurotiomycetes</taxon>
        <taxon>Eurotiomycetidae</taxon>
        <taxon>Eurotiales</taxon>
        <taxon>Trichocomaceae</taxon>
        <taxon>Rasamsonia</taxon>
    </lineage>
</organism>
<comment type="similarity">
    <text evidence="1">Belongs to the LOR family.</text>
</comment>
<dbReference type="InterPro" id="IPR038595">
    <property type="entry name" value="LOR_sf"/>
</dbReference>
<dbReference type="OrthoDB" id="97518at2759"/>
<keyword evidence="3" id="KW-1185">Reference proteome</keyword>
<dbReference type="Pfam" id="PF04525">
    <property type="entry name" value="LOR"/>
    <property type="match status" value="1"/>
</dbReference>
<sequence length="196" mass="22507">MSSHFRKSNMSNKSLQPPLHPIAIRAEHIAQRETARNDADGSTLFTVTGTKFGDRSAREFRDRSDLPLFELRRALALRRPLRVRLPGNDKEELVEVNPKRPLGNFDLTLRNAAATDAKNEADRTVTLEVHQTSPAFWLTFEVMAGDRQVVDVRESVQKNKTIGTLPHEWPRLPPPRQVLDVRVAEGSICRWRRWLR</sequence>
<proteinExistence type="inferred from homology"/>
<name>A0A0F4YK65_RASE3</name>
<evidence type="ECO:0000256" key="1">
    <source>
        <dbReference type="ARBA" id="ARBA00005437"/>
    </source>
</evidence>
<gene>
    <name evidence="2" type="ORF">T310_7802</name>
</gene>
<protein>
    <submittedName>
        <fullName evidence="2">Uncharacterized protein</fullName>
    </submittedName>
</protein>
<dbReference type="Proteomes" id="UP000053958">
    <property type="component" value="Unassembled WGS sequence"/>
</dbReference>
<dbReference type="Gene3D" id="2.40.160.200">
    <property type="entry name" value="LURP1-related"/>
    <property type="match status" value="1"/>
</dbReference>
<dbReference type="AlphaFoldDB" id="A0A0F4YK65"/>
<evidence type="ECO:0000313" key="2">
    <source>
        <dbReference type="EMBL" id="KKA18256.1"/>
    </source>
</evidence>
<comment type="caution">
    <text evidence="2">The sequence shown here is derived from an EMBL/GenBank/DDBJ whole genome shotgun (WGS) entry which is preliminary data.</text>
</comment>
<accession>A0A0F4YK65</accession>
<evidence type="ECO:0000313" key="3">
    <source>
        <dbReference type="Proteomes" id="UP000053958"/>
    </source>
</evidence>
<dbReference type="GeneID" id="25320067"/>
<dbReference type="EMBL" id="LASV01000477">
    <property type="protein sequence ID" value="KKA18256.1"/>
    <property type="molecule type" value="Genomic_DNA"/>
</dbReference>
<dbReference type="InterPro" id="IPR007612">
    <property type="entry name" value="LOR"/>
</dbReference>
<dbReference type="RefSeq" id="XP_013324868.1">
    <property type="nucleotide sequence ID" value="XM_013469414.1"/>
</dbReference>
<dbReference type="InterPro" id="IPR025659">
    <property type="entry name" value="Tubby-like_C"/>
</dbReference>